<dbReference type="EMBL" id="DSOK01000420">
    <property type="protein sequence ID" value="HEN16817.1"/>
    <property type="molecule type" value="Genomic_DNA"/>
</dbReference>
<comment type="caution">
    <text evidence="9">The sequence shown here is derived from an EMBL/GenBank/DDBJ whole genome shotgun (WGS) entry which is preliminary data.</text>
</comment>
<evidence type="ECO:0000256" key="3">
    <source>
        <dbReference type="ARBA" id="ARBA00022692"/>
    </source>
</evidence>
<keyword evidence="6" id="KW-0653">Protein transport</keyword>
<keyword evidence="3 7" id="KW-0812">Transmembrane</keyword>
<dbReference type="InterPro" id="IPR002898">
    <property type="entry name" value="MotA_ExbB_proton_chnl"/>
</dbReference>
<dbReference type="GO" id="GO:0015031">
    <property type="term" value="P:protein transport"/>
    <property type="evidence" value="ECO:0007669"/>
    <property type="project" value="UniProtKB-KW"/>
</dbReference>
<evidence type="ECO:0000256" key="4">
    <source>
        <dbReference type="ARBA" id="ARBA00022989"/>
    </source>
</evidence>
<sequence length="221" mass="24365">MPGSPADLLRLVSSWSTPVIAGAAVLHFLAFVWLATWARQDLRRLAGDFDAFTRDLKHRSLFERGADLTDQLDAFLADVRDVLDDPQQDAERRALHSRMKILDEERRYLHSQAFETAYNVCRTMIEAYPLAGVLGTILAIGAALQMPAGEEAGAVNTIVKYFGDAIWSTFAGLIAAIGLMFVNSLVETRFLRLGESRLQVRETVARAKRELSLAAAGEVSA</sequence>
<accession>A0A7C2PIW6</accession>
<feature type="transmembrane region" description="Helical" evidence="7">
    <location>
        <begin position="15"/>
        <end position="35"/>
    </location>
</feature>
<evidence type="ECO:0000313" key="9">
    <source>
        <dbReference type="EMBL" id="HEN16817.1"/>
    </source>
</evidence>
<reference evidence="9" key="1">
    <citation type="journal article" date="2020" name="mSystems">
        <title>Genome- and Community-Level Interaction Insights into Carbon Utilization and Element Cycling Functions of Hydrothermarchaeota in Hydrothermal Sediment.</title>
        <authorList>
            <person name="Zhou Z."/>
            <person name="Liu Y."/>
            <person name="Xu W."/>
            <person name="Pan J."/>
            <person name="Luo Z.H."/>
            <person name="Li M."/>
        </authorList>
    </citation>
    <scope>NUCLEOTIDE SEQUENCE [LARGE SCALE GENOMIC DNA]</scope>
    <source>
        <strain evidence="9">SpSt-339</strain>
    </source>
</reference>
<evidence type="ECO:0000256" key="1">
    <source>
        <dbReference type="ARBA" id="ARBA00004651"/>
    </source>
</evidence>
<gene>
    <name evidence="9" type="ORF">ENQ76_15250</name>
</gene>
<keyword evidence="4 7" id="KW-1133">Transmembrane helix</keyword>
<keyword evidence="2" id="KW-1003">Cell membrane</keyword>
<feature type="domain" description="MotA/TolQ/ExbB proton channel" evidence="8">
    <location>
        <begin position="110"/>
        <end position="190"/>
    </location>
</feature>
<dbReference type="Pfam" id="PF01618">
    <property type="entry name" value="MotA_ExbB"/>
    <property type="match status" value="1"/>
</dbReference>
<proteinExistence type="inferred from homology"/>
<evidence type="ECO:0000256" key="5">
    <source>
        <dbReference type="ARBA" id="ARBA00023136"/>
    </source>
</evidence>
<comment type="subcellular location">
    <subcellularLocation>
        <location evidence="1">Cell membrane</location>
        <topology evidence="1">Multi-pass membrane protein</topology>
    </subcellularLocation>
    <subcellularLocation>
        <location evidence="6">Membrane</location>
        <topology evidence="6">Multi-pass membrane protein</topology>
    </subcellularLocation>
</comment>
<evidence type="ECO:0000256" key="7">
    <source>
        <dbReference type="SAM" id="Phobius"/>
    </source>
</evidence>
<protein>
    <submittedName>
        <fullName evidence="9">MotA/TolQ/ExbB proton channel</fullName>
    </submittedName>
</protein>
<evidence type="ECO:0000256" key="2">
    <source>
        <dbReference type="ARBA" id="ARBA00022475"/>
    </source>
</evidence>
<keyword evidence="5 7" id="KW-0472">Membrane</keyword>
<keyword evidence="6" id="KW-0813">Transport</keyword>
<name>A0A7C2PIW6_9PLAN</name>
<organism evidence="9">
    <name type="scientific">Schlesneria paludicola</name>
    <dbReference type="NCBI Taxonomy" id="360056"/>
    <lineage>
        <taxon>Bacteria</taxon>
        <taxon>Pseudomonadati</taxon>
        <taxon>Planctomycetota</taxon>
        <taxon>Planctomycetia</taxon>
        <taxon>Planctomycetales</taxon>
        <taxon>Planctomycetaceae</taxon>
        <taxon>Schlesneria</taxon>
    </lineage>
</organism>
<feature type="transmembrane region" description="Helical" evidence="7">
    <location>
        <begin position="127"/>
        <end position="146"/>
    </location>
</feature>
<evidence type="ECO:0000256" key="6">
    <source>
        <dbReference type="RuleBase" id="RU004057"/>
    </source>
</evidence>
<evidence type="ECO:0000259" key="8">
    <source>
        <dbReference type="Pfam" id="PF01618"/>
    </source>
</evidence>
<feature type="transmembrane region" description="Helical" evidence="7">
    <location>
        <begin position="166"/>
        <end position="186"/>
    </location>
</feature>
<dbReference type="GO" id="GO:0005886">
    <property type="term" value="C:plasma membrane"/>
    <property type="evidence" value="ECO:0007669"/>
    <property type="project" value="UniProtKB-SubCell"/>
</dbReference>
<comment type="similarity">
    <text evidence="6">Belongs to the exbB/tolQ family.</text>
</comment>
<dbReference type="AlphaFoldDB" id="A0A7C2PIW6"/>